<evidence type="ECO:0000313" key="3">
    <source>
        <dbReference type="Proteomes" id="UP001649381"/>
    </source>
</evidence>
<evidence type="ECO:0000313" key="2">
    <source>
        <dbReference type="EMBL" id="MCF6138228.1"/>
    </source>
</evidence>
<reference evidence="2 3" key="1">
    <citation type="submission" date="2022-01" db="EMBL/GenBank/DDBJ databases">
        <title>Alkalihalobacillus sp. EGI L200015, a novel bacterium isolated from a salt lake sediment.</title>
        <authorList>
            <person name="Gao L."/>
            <person name="Fang B.-Z."/>
            <person name="Li W.-J."/>
        </authorList>
    </citation>
    <scope>NUCLEOTIDE SEQUENCE [LARGE SCALE GENOMIC DNA]</scope>
    <source>
        <strain evidence="2 3">KCTC 12718</strain>
    </source>
</reference>
<dbReference type="InterPro" id="IPR021338">
    <property type="entry name" value="DUF2953"/>
</dbReference>
<protein>
    <submittedName>
        <fullName evidence="2">DUF2953 domain-containing protein</fullName>
    </submittedName>
</protein>
<dbReference type="RefSeq" id="WP_236334479.1">
    <property type="nucleotide sequence ID" value="NZ_JAKIJS010000001.1"/>
</dbReference>
<evidence type="ECO:0000256" key="1">
    <source>
        <dbReference type="SAM" id="MobiDB-lite"/>
    </source>
</evidence>
<organism evidence="2 3">
    <name type="scientific">Pseudalkalibacillus berkeleyi</name>
    <dbReference type="NCBI Taxonomy" id="1069813"/>
    <lineage>
        <taxon>Bacteria</taxon>
        <taxon>Bacillati</taxon>
        <taxon>Bacillota</taxon>
        <taxon>Bacilli</taxon>
        <taxon>Bacillales</taxon>
        <taxon>Fictibacillaceae</taxon>
        <taxon>Pseudalkalibacillus</taxon>
    </lineage>
</organism>
<dbReference type="EMBL" id="JAKIJS010000001">
    <property type="protein sequence ID" value="MCF6138228.1"/>
    <property type="molecule type" value="Genomic_DNA"/>
</dbReference>
<sequence length="231" mass="26608">MYWVIGIILFFIALIIMVLVSRVTVSITYIHEPNRNECKVHMHVFKGIIHYSWDFPFDQLEVEDDGVHLQYQTDLEVGKQDHEKDREAIFRAESIVQRAHETREIIDSVYQFHKIVRKFLQSIQIEKFEWYSTIGTGDAGSTGVFSGMLWTIKGSLVGLISHIANLKNPPLIEVHPSFQIPLVNTNMQCMFSFRVGKAIRAGYQIAKNWKGRKQHVRTSNPGLDANSNGKY</sequence>
<keyword evidence="3" id="KW-1185">Reference proteome</keyword>
<dbReference type="Proteomes" id="UP001649381">
    <property type="component" value="Unassembled WGS sequence"/>
</dbReference>
<comment type="caution">
    <text evidence="2">The sequence shown here is derived from an EMBL/GenBank/DDBJ whole genome shotgun (WGS) entry which is preliminary data.</text>
</comment>
<accession>A0ABS9H2Z8</accession>
<name>A0ABS9H2Z8_9BACL</name>
<gene>
    <name evidence="2" type="ORF">L2716_10875</name>
</gene>
<proteinExistence type="predicted"/>
<dbReference type="Pfam" id="PF11167">
    <property type="entry name" value="DUF2953"/>
    <property type="match status" value="1"/>
</dbReference>
<feature type="region of interest" description="Disordered" evidence="1">
    <location>
        <begin position="212"/>
        <end position="231"/>
    </location>
</feature>
<feature type="compositionally biased region" description="Polar residues" evidence="1">
    <location>
        <begin position="217"/>
        <end position="231"/>
    </location>
</feature>